<reference evidence="2 3" key="1">
    <citation type="journal article" date="2019" name="Commun. Biol.">
        <title>The bagworm genome reveals a unique fibroin gene that provides high tensile strength.</title>
        <authorList>
            <person name="Kono N."/>
            <person name="Nakamura H."/>
            <person name="Ohtoshi R."/>
            <person name="Tomita M."/>
            <person name="Numata K."/>
            <person name="Arakawa K."/>
        </authorList>
    </citation>
    <scope>NUCLEOTIDE SEQUENCE [LARGE SCALE GENOMIC DNA]</scope>
</reference>
<feature type="region of interest" description="Disordered" evidence="1">
    <location>
        <begin position="28"/>
        <end position="51"/>
    </location>
</feature>
<dbReference type="AlphaFoldDB" id="A0A4C1W6B2"/>
<organism evidence="2 3">
    <name type="scientific">Eumeta variegata</name>
    <name type="common">Bagworm moth</name>
    <name type="synonym">Eumeta japonica</name>
    <dbReference type="NCBI Taxonomy" id="151549"/>
    <lineage>
        <taxon>Eukaryota</taxon>
        <taxon>Metazoa</taxon>
        <taxon>Ecdysozoa</taxon>
        <taxon>Arthropoda</taxon>
        <taxon>Hexapoda</taxon>
        <taxon>Insecta</taxon>
        <taxon>Pterygota</taxon>
        <taxon>Neoptera</taxon>
        <taxon>Endopterygota</taxon>
        <taxon>Lepidoptera</taxon>
        <taxon>Glossata</taxon>
        <taxon>Ditrysia</taxon>
        <taxon>Tineoidea</taxon>
        <taxon>Psychidae</taxon>
        <taxon>Oiketicinae</taxon>
        <taxon>Eumeta</taxon>
    </lineage>
</organism>
<comment type="caution">
    <text evidence="2">The sequence shown here is derived from an EMBL/GenBank/DDBJ whole genome shotgun (WGS) entry which is preliminary data.</text>
</comment>
<sequence>MAKSSDVERQPHGGAGRVFLLIRGARVTPASRDRAARRHARRLHRGTRGETSVPVTREWVVIATHGQWQPQRSHWYIAGPWIRLVYLMEEGME</sequence>
<dbReference type="Proteomes" id="UP000299102">
    <property type="component" value="Unassembled WGS sequence"/>
</dbReference>
<accession>A0A4C1W6B2</accession>
<dbReference type="EMBL" id="BGZK01000476">
    <property type="protein sequence ID" value="GBP46069.1"/>
    <property type="molecule type" value="Genomic_DNA"/>
</dbReference>
<evidence type="ECO:0000313" key="3">
    <source>
        <dbReference type="Proteomes" id="UP000299102"/>
    </source>
</evidence>
<feature type="compositionally biased region" description="Basic residues" evidence="1">
    <location>
        <begin position="35"/>
        <end position="46"/>
    </location>
</feature>
<name>A0A4C1W6B2_EUMVA</name>
<protein>
    <submittedName>
        <fullName evidence="2">Uncharacterized protein</fullName>
    </submittedName>
</protein>
<keyword evidence="3" id="KW-1185">Reference proteome</keyword>
<evidence type="ECO:0000256" key="1">
    <source>
        <dbReference type="SAM" id="MobiDB-lite"/>
    </source>
</evidence>
<evidence type="ECO:0000313" key="2">
    <source>
        <dbReference type="EMBL" id="GBP46069.1"/>
    </source>
</evidence>
<proteinExistence type="predicted"/>
<gene>
    <name evidence="2" type="ORF">EVAR_41422_1</name>
</gene>